<dbReference type="PROSITE" id="PS50871">
    <property type="entry name" value="C1Q"/>
    <property type="match status" value="1"/>
</dbReference>
<protein>
    <recommendedName>
        <fullName evidence="2">C1q domain-containing protein</fullName>
    </recommendedName>
</protein>
<dbReference type="RefSeq" id="WP_234653339.1">
    <property type="nucleotide sequence ID" value="NZ_CP094997.1"/>
</dbReference>
<dbReference type="SMART" id="SM00110">
    <property type="entry name" value="C1Q"/>
    <property type="match status" value="1"/>
</dbReference>
<feature type="signal peptide" evidence="1">
    <location>
        <begin position="1"/>
        <end position="19"/>
    </location>
</feature>
<dbReference type="SUPFAM" id="SSF49842">
    <property type="entry name" value="TNF-like"/>
    <property type="match status" value="1"/>
</dbReference>
<sequence length="351" mass="37222">MKFLVTSLIIVLLWQSANAQSVGINTNTPDASSVLDINSLNKGVLLPKVSLESTTDKFTVPDPAHALLLYNINTQIGPEGFYYNSGDKNNPLWRLVGTRLNLPFSQSSSSGGALFFIENSSNEANAIAISGLSQKIGVRGSSESGTGVSGTSNYGIGVHASSTTGLALNVNGKLKIAGNGQAPGQGKLLTSDANGNASWQAPAINLIAFSETGIDGEGNINSTQGLTPVKVNFGSVAYNLGGAYNGVANVFTAPHNGIYHFDAMIEWKHPDSDYTFNPGFRLIRSRNNIETEIAFDFAFNAAFRHTSVITVDCELQQGDQVFVTGRSGKNGIELESSNSTAHFNGRLLQKL</sequence>
<dbReference type="InterPro" id="IPR001073">
    <property type="entry name" value="C1q_dom"/>
</dbReference>
<feature type="chain" id="PRO_5040850640" description="C1q domain-containing protein" evidence="1">
    <location>
        <begin position="20"/>
        <end position="351"/>
    </location>
</feature>
<gene>
    <name evidence="3" type="ORF">LXM26_03425</name>
</gene>
<evidence type="ECO:0000256" key="1">
    <source>
        <dbReference type="SAM" id="SignalP"/>
    </source>
</evidence>
<dbReference type="EMBL" id="JAJTTC010000001">
    <property type="protein sequence ID" value="MCF0060528.1"/>
    <property type="molecule type" value="Genomic_DNA"/>
</dbReference>
<evidence type="ECO:0000313" key="4">
    <source>
        <dbReference type="Proteomes" id="UP001139000"/>
    </source>
</evidence>
<proteinExistence type="predicted"/>
<reference evidence="3" key="1">
    <citation type="submission" date="2021-12" db="EMBL/GenBank/DDBJ databases">
        <title>Novel species in genus Dyadobacter.</title>
        <authorList>
            <person name="Ma C."/>
        </authorList>
    </citation>
    <scope>NUCLEOTIDE SEQUENCE</scope>
    <source>
        <strain evidence="3">LJ419</strain>
    </source>
</reference>
<keyword evidence="4" id="KW-1185">Reference proteome</keyword>
<dbReference type="AlphaFoldDB" id="A0A9X1PJA5"/>
<accession>A0A9X1PJA5</accession>
<dbReference type="Gene3D" id="2.60.120.40">
    <property type="match status" value="1"/>
</dbReference>
<dbReference type="Proteomes" id="UP001139000">
    <property type="component" value="Unassembled WGS sequence"/>
</dbReference>
<organism evidence="3 4">
    <name type="scientific">Dyadobacter chenwenxiniae</name>
    <dbReference type="NCBI Taxonomy" id="2906456"/>
    <lineage>
        <taxon>Bacteria</taxon>
        <taxon>Pseudomonadati</taxon>
        <taxon>Bacteroidota</taxon>
        <taxon>Cytophagia</taxon>
        <taxon>Cytophagales</taxon>
        <taxon>Spirosomataceae</taxon>
        <taxon>Dyadobacter</taxon>
    </lineage>
</organism>
<comment type="caution">
    <text evidence="3">The sequence shown here is derived from an EMBL/GenBank/DDBJ whole genome shotgun (WGS) entry which is preliminary data.</text>
</comment>
<dbReference type="Pfam" id="PF00386">
    <property type="entry name" value="C1q"/>
    <property type="match status" value="1"/>
</dbReference>
<evidence type="ECO:0000259" key="2">
    <source>
        <dbReference type="PROSITE" id="PS50871"/>
    </source>
</evidence>
<keyword evidence="1" id="KW-0732">Signal</keyword>
<dbReference type="InterPro" id="IPR008983">
    <property type="entry name" value="Tumour_necrosis_fac-like_dom"/>
</dbReference>
<name>A0A9X1PJA5_9BACT</name>
<feature type="domain" description="C1q" evidence="2">
    <location>
        <begin position="202"/>
        <end position="351"/>
    </location>
</feature>
<evidence type="ECO:0000313" key="3">
    <source>
        <dbReference type="EMBL" id="MCF0060528.1"/>
    </source>
</evidence>